<keyword evidence="3" id="KW-1185">Reference proteome</keyword>
<gene>
    <name evidence="1" type="ORF">CAPTEDRAFT_107367</name>
</gene>
<organism evidence="1">
    <name type="scientific">Capitella teleta</name>
    <name type="common">Polychaete worm</name>
    <dbReference type="NCBI Taxonomy" id="283909"/>
    <lineage>
        <taxon>Eukaryota</taxon>
        <taxon>Metazoa</taxon>
        <taxon>Spiralia</taxon>
        <taxon>Lophotrochozoa</taxon>
        <taxon>Annelida</taxon>
        <taxon>Polychaeta</taxon>
        <taxon>Sedentaria</taxon>
        <taxon>Scolecida</taxon>
        <taxon>Capitellidae</taxon>
        <taxon>Capitella</taxon>
    </lineage>
</organism>
<evidence type="ECO:0000313" key="3">
    <source>
        <dbReference type="Proteomes" id="UP000014760"/>
    </source>
</evidence>
<sequence length="204" mass="23535">TEASFRAQEDEEHHTGISPLSVLPIDLVVKFPQDYLHLICLGVMRTMMALWTEGRYSFKLSHQTKVNVSNHLESIRSFAPKEFVRQPRSILERGRWKATEFRNFLLYTGPLDMVDVIPEEVYKHFLMLSSAITVLCDPILCHKLVDFAENLLIKFVQHFSDLYGPDHVLYNVHNVVHLANDVRCHGPLDSFSAFPFENCLGHLK</sequence>
<dbReference type="EnsemblMetazoa" id="CapteT107367">
    <property type="protein sequence ID" value="CapteP107367"/>
    <property type="gene ID" value="CapteG107367"/>
</dbReference>
<reference evidence="2" key="3">
    <citation type="submission" date="2015-06" db="UniProtKB">
        <authorList>
            <consortium name="EnsemblMetazoa"/>
        </authorList>
    </citation>
    <scope>IDENTIFICATION</scope>
</reference>
<protein>
    <recommendedName>
        <fullName evidence="4">DUF4218 domain-containing protein</fullName>
    </recommendedName>
</protein>
<proteinExistence type="predicted"/>
<reference evidence="3" key="1">
    <citation type="submission" date="2012-12" db="EMBL/GenBank/DDBJ databases">
        <authorList>
            <person name="Hellsten U."/>
            <person name="Grimwood J."/>
            <person name="Chapman J.A."/>
            <person name="Shapiro H."/>
            <person name="Aerts A."/>
            <person name="Otillar R.P."/>
            <person name="Terry A.Y."/>
            <person name="Boore J.L."/>
            <person name="Simakov O."/>
            <person name="Marletaz F."/>
            <person name="Cho S.-J."/>
            <person name="Edsinger-Gonzales E."/>
            <person name="Havlak P."/>
            <person name="Kuo D.-H."/>
            <person name="Larsson T."/>
            <person name="Lv J."/>
            <person name="Arendt D."/>
            <person name="Savage R."/>
            <person name="Osoegawa K."/>
            <person name="de Jong P."/>
            <person name="Lindberg D.R."/>
            <person name="Seaver E.C."/>
            <person name="Weisblat D.A."/>
            <person name="Putnam N.H."/>
            <person name="Grigoriev I.V."/>
            <person name="Rokhsar D.S."/>
        </authorList>
    </citation>
    <scope>NUCLEOTIDE SEQUENCE</scope>
    <source>
        <strain evidence="3">I ESC-2004</strain>
    </source>
</reference>
<dbReference type="OrthoDB" id="10036512at2759"/>
<name>R7UA12_CAPTE</name>
<dbReference type="AlphaFoldDB" id="R7UA12"/>
<evidence type="ECO:0008006" key="4">
    <source>
        <dbReference type="Google" id="ProtNLM"/>
    </source>
</evidence>
<dbReference type="STRING" id="283909.R7UA12"/>
<dbReference type="HOGENOM" id="CLU_104036_1_0_1"/>
<dbReference type="PANTHER" id="PTHR33053:SF24">
    <property type="entry name" value="TRANSPOSASE DOMAIN-CONTAINING PROTEIN"/>
    <property type="match status" value="1"/>
</dbReference>
<evidence type="ECO:0000313" key="2">
    <source>
        <dbReference type="EnsemblMetazoa" id="CapteP107367"/>
    </source>
</evidence>
<feature type="non-terminal residue" evidence="1">
    <location>
        <position position="1"/>
    </location>
</feature>
<dbReference type="OMA" id="ATEYRRC"/>
<reference evidence="1 3" key="2">
    <citation type="journal article" date="2013" name="Nature">
        <title>Insights into bilaterian evolution from three spiralian genomes.</title>
        <authorList>
            <person name="Simakov O."/>
            <person name="Marletaz F."/>
            <person name="Cho S.J."/>
            <person name="Edsinger-Gonzales E."/>
            <person name="Havlak P."/>
            <person name="Hellsten U."/>
            <person name="Kuo D.H."/>
            <person name="Larsson T."/>
            <person name="Lv J."/>
            <person name="Arendt D."/>
            <person name="Savage R."/>
            <person name="Osoegawa K."/>
            <person name="de Jong P."/>
            <person name="Grimwood J."/>
            <person name="Chapman J.A."/>
            <person name="Shapiro H."/>
            <person name="Aerts A."/>
            <person name="Otillar R.P."/>
            <person name="Terry A.Y."/>
            <person name="Boore J.L."/>
            <person name="Grigoriev I.V."/>
            <person name="Lindberg D.R."/>
            <person name="Seaver E.C."/>
            <person name="Weisblat D.A."/>
            <person name="Putnam N.H."/>
            <person name="Rokhsar D.S."/>
        </authorList>
    </citation>
    <scope>NUCLEOTIDE SEQUENCE</scope>
    <source>
        <strain evidence="1 3">I ESC-2004</strain>
    </source>
</reference>
<dbReference type="Proteomes" id="UP000014760">
    <property type="component" value="Unassembled WGS sequence"/>
</dbReference>
<evidence type="ECO:0000313" key="1">
    <source>
        <dbReference type="EMBL" id="ELT99970.1"/>
    </source>
</evidence>
<dbReference type="PANTHER" id="PTHR33053">
    <property type="entry name" value="PROTEIN, PUTATIVE-RELATED"/>
    <property type="match status" value="1"/>
</dbReference>
<accession>R7UA12</accession>
<dbReference type="EMBL" id="KB306327">
    <property type="protein sequence ID" value="ELT99970.1"/>
    <property type="molecule type" value="Genomic_DNA"/>
</dbReference>
<dbReference type="EMBL" id="AMQN01026292">
    <property type="status" value="NOT_ANNOTATED_CDS"/>
    <property type="molecule type" value="Genomic_DNA"/>
</dbReference>